<dbReference type="Proteomes" id="UP000790347">
    <property type="component" value="Unassembled WGS sequence"/>
</dbReference>
<feature type="domain" description="ACAD9/ACADV-like C-terminal" evidence="8">
    <location>
        <begin position="523"/>
        <end position="608"/>
    </location>
</feature>
<evidence type="ECO:0000256" key="6">
    <source>
        <dbReference type="ARBA" id="ARBA00023002"/>
    </source>
</evidence>
<accession>A0A922L961</accession>
<dbReference type="Gene3D" id="1.10.540.10">
    <property type="entry name" value="Acyl-CoA dehydrogenase/oxidase, N-terminal domain"/>
    <property type="match status" value="1"/>
</dbReference>
<dbReference type="GO" id="GO:0003995">
    <property type="term" value="F:acyl-CoA dehydrogenase activity"/>
    <property type="evidence" value="ECO:0007669"/>
    <property type="project" value="TreeGrafter"/>
</dbReference>
<keyword evidence="7" id="KW-0496">Mitochondrion</keyword>
<dbReference type="AlphaFoldDB" id="A0A922L961"/>
<keyword evidence="10" id="KW-1185">Reference proteome</keyword>
<evidence type="ECO:0000256" key="4">
    <source>
        <dbReference type="ARBA" id="ARBA00022827"/>
    </source>
</evidence>
<evidence type="ECO:0000259" key="8">
    <source>
        <dbReference type="Pfam" id="PF21343"/>
    </source>
</evidence>
<keyword evidence="3" id="KW-0285">Flavoprotein</keyword>
<evidence type="ECO:0000256" key="1">
    <source>
        <dbReference type="ARBA" id="ARBA00001974"/>
    </source>
</evidence>
<dbReference type="PANTHER" id="PTHR43884:SF9">
    <property type="entry name" value="COMPLEX I ASSEMBLY FACTOR ACAD9, MITOCHONDRIAL"/>
    <property type="match status" value="1"/>
</dbReference>
<reference evidence="9" key="2">
    <citation type="journal article" date="2022" name="Res Sq">
        <title>Comparative Genomics Reveals Insights into the Divergent Evolution of Astigmatic Mites and Household Pest Adaptations.</title>
        <authorList>
            <person name="Xiong Q."/>
            <person name="Wan A.T.-Y."/>
            <person name="Liu X.-Y."/>
            <person name="Fung C.S.-H."/>
            <person name="Xiao X."/>
            <person name="Malainual N."/>
            <person name="Hou J."/>
            <person name="Wang L."/>
            <person name="Wang M."/>
            <person name="Yang K."/>
            <person name="Cui Y."/>
            <person name="Leung E."/>
            <person name="Nong W."/>
            <person name="Shin S.-K."/>
            <person name="Au S."/>
            <person name="Jeong K.Y."/>
            <person name="Chew F.T."/>
            <person name="Hui J."/>
            <person name="Leung T.F."/>
            <person name="Tungtrongchitr A."/>
            <person name="Zhong N."/>
            <person name="Liu Z."/>
            <person name="Tsui S."/>
        </authorList>
    </citation>
    <scope>NUCLEOTIDE SEQUENCE</scope>
    <source>
        <strain evidence="9">Derf</strain>
        <tissue evidence="9">Whole organism</tissue>
    </source>
</reference>
<keyword evidence="5" id="KW-0809">Transit peptide</keyword>
<evidence type="ECO:0000313" key="10">
    <source>
        <dbReference type="Proteomes" id="UP000790347"/>
    </source>
</evidence>
<dbReference type="GO" id="GO:0005739">
    <property type="term" value="C:mitochondrion"/>
    <property type="evidence" value="ECO:0007669"/>
    <property type="project" value="UniProtKB-SubCell"/>
</dbReference>
<dbReference type="EMBL" id="ASGP02000001">
    <property type="protein sequence ID" value="KAH9526898.1"/>
    <property type="molecule type" value="Genomic_DNA"/>
</dbReference>
<comment type="subcellular location">
    <subcellularLocation>
        <location evidence="2">Mitochondrion</location>
    </subcellularLocation>
</comment>
<dbReference type="InterPro" id="IPR009100">
    <property type="entry name" value="AcylCoA_DH/oxidase_NM_dom_sf"/>
</dbReference>
<dbReference type="GO" id="GO:0050660">
    <property type="term" value="F:flavin adenine dinucleotide binding"/>
    <property type="evidence" value="ECO:0007669"/>
    <property type="project" value="InterPro"/>
</dbReference>
<evidence type="ECO:0000256" key="2">
    <source>
        <dbReference type="ARBA" id="ARBA00004173"/>
    </source>
</evidence>
<name>A0A922L961_DERFA</name>
<evidence type="ECO:0000313" key="9">
    <source>
        <dbReference type="EMBL" id="KAH9526898.1"/>
    </source>
</evidence>
<evidence type="ECO:0000256" key="3">
    <source>
        <dbReference type="ARBA" id="ARBA00022630"/>
    </source>
</evidence>
<proteinExistence type="predicted"/>
<comment type="caution">
    <text evidence="9">The sequence shown here is derived from an EMBL/GenBank/DDBJ whole genome shotgun (WGS) entry which is preliminary data.</text>
</comment>
<gene>
    <name evidence="9" type="primary">ACAD9_2</name>
    <name evidence="9" type="ORF">DERF_000955</name>
</gene>
<dbReference type="Gene3D" id="2.40.110.10">
    <property type="entry name" value="Butyryl-CoA Dehydrogenase, subunit A, domain 2"/>
    <property type="match status" value="1"/>
</dbReference>
<dbReference type="InterPro" id="IPR049448">
    <property type="entry name" value="ACAD9/ACADV-like_C"/>
</dbReference>
<dbReference type="Pfam" id="PF21343">
    <property type="entry name" value="ACAD9-ACADV_C"/>
    <property type="match status" value="1"/>
</dbReference>
<dbReference type="InterPro" id="IPR037069">
    <property type="entry name" value="AcylCoA_DH/ox_N_sf"/>
</dbReference>
<keyword evidence="4" id="KW-0274">FAD</keyword>
<dbReference type="Gene3D" id="1.20.140.10">
    <property type="entry name" value="Butyryl-CoA Dehydrogenase, subunit A, domain 3"/>
    <property type="match status" value="2"/>
</dbReference>
<comment type="cofactor">
    <cofactor evidence="1">
        <name>FAD</name>
        <dbReference type="ChEBI" id="CHEBI:57692"/>
    </cofactor>
</comment>
<evidence type="ECO:0000256" key="5">
    <source>
        <dbReference type="ARBA" id="ARBA00022946"/>
    </source>
</evidence>
<dbReference type="SUPFAM" id="SSF56645">
    <property type="entry name" value="Acyl-CoA dehydrogenase NM domain-like"/>
    <property type="match status" value="1"/>
</dbReference>
<evidence type="ECO:0000256" key="7">
    <source>
        <dbReference type="ARBA" id="ARBA00023128"/>
    </source>
</evidence>
<organism evidence="9 10">
    <name type="scientific">Dermatophagoides farinae</name>
    <name type="common">American house dust mite</name>
    <dbReference type="NCBI Taxonomy" id="6954"/>
    <lineage>
        <taxon>Eukaryota</taxon>
        <taxon>Metazoa</taxon>
        <taxon>Ecdysozoa</taxon>
        <taxon>Arthropoda</taxon>
        <taxon>Chelicerata</taxon>
        <taxon>Arachnida</taxon>
        <taxon>Acari</taxon>
        <taxon>Acariformes</taxon>
        <taxon>Sarcoptiformes</taxon>
        <taxon>Astigmata</taxon>
        <taxon>Psoroptidia</taxon>
        <taxon>Analgoidea</taxon>
        <taxon>Pyroglyphidae</taxon>
        <taxon>Dermatophagoidinae</taxon>
        <taxon>Dermatophagoides</taxon>
    </lineage>
</organism>
<dbReference type="InterPro" id="IPR046373">
    <property type="entry name" value="Acyl-CoA_Oxase/DH_mid-dom_sf"/>
</dbReference>
<protein>
    <submittedName>
        <fullName evidence="9">Acyl-CoA dehydrogenase</fullName>
    </submittedName>
</protein>
<reference evidence="9" key="1">
    <citation type="submission" date="2013-05" db="EMBL/GenBank/DDBJ databases">
        <authorList>
            <person name="Yim A.K.Y."/>
            <person name="Chan T.F."/>
            <person name="Ji K.M."/>
            <person name="Liu X.Y."/>
            <person name="Zhou J.W."/>
            <person name="Li R.Q."/>
            <person name="Yang K.Y."/>
            <person name="Li J."/>
            <person name="Li M."/>
            <person name="Law P.T.W."/>
            <person name="Wu Y.L."/>
            <person name="Cai Z.L."/>
            <person name="Qin H."/>
            <person name="Bao Y."/>
            <person name="Leung R.K.K."/>
            <person name="Ng P.K.S."/>
            <person name="Zou J."/>
            <person name="Zhong X.J."/>
            <person name="Ran P.X."/>
            <person name="Zhong N.S."/>
            <person name="Liu Z.G."/>
            <person name="Tsui S.K.W."/>
        </authorList>
    </citation>
    <scope>NUCLEOTIDE SEQUENCE</scope>
    <source>
        <strain evidence="9">Derf</strain>
        <tissue evidence="9">Whole organism</tissue>
    </source>
</reference>
<sequence>MNKLVNCCRLNSVQKIPINFHLIRFLTALKNADVFNVQATGIKSSLKKTTKHESFVFRSFFGEFDPDYLRFPKLVDNDQESVLLKQQYEFVRKNFLKLSGDPKILKQNGFYDLSTLTEVEKAHLFEALGSSLEFKTNESRQFESANNLIKLDQLSVTNSFLTCYQEKKKFLSATLPLLIRNSIISNTIQNSSNDKLKQRLMSDFKNVRIALAFDEPNDYFMSPTYPFWQSTARFDQETNTWLLKGKKSRILSDDYDYYLVFCKIKNEHDHGIGSFLIPAEDVIIEPDGTDNYGTKFQTIIFNELNVKKDNAEIAIDDQATLLLNMKASGHLMSSAVLLGIMRQVFNNIIDNCCQVKEEKIEFKNLFINHITRMSEMIYALESALYLTCSHYDTFKLNQMDLYLQAMVVKIMAAEYLEEMLKSIRFLYRPQQISSIVSQDMNDVINVLNAFLDTPTSIRMLLATYGLRNIGRWRYDNVVKLRLNRIYPIHYFKYQYDRFKRQFFLRYPEAYDGFKSLENLDPLLRNSANLLRKVLEIETEMGTYILKLYGKECVKNQIDMNRFCTMTVNAFQMVSIICRTNDSLLRGSPFTSQQLRMCENLCQKSHREVLSLEKLIEGIAEIAEERRTKIIHQSNIRFNGYFAKPTFDRVI</sequence>
<dbReference type="PANTHER" id="PTHR43884">
    <property type="entry name" value="ACYL-COA DEHYDROGENASE"/>
    <property type="match status" value="1"/>
</dbReference>
<keyword evidence="6" id="KW-0560">Oxidoreductase</keyword>